<organism evidence="1 2">
    <name type="scientific">Bauhinia variegata</name>
    <name type="common">Purple orchid tree</name>
    <name type="synonym">Phanera variegata</name>
    <dbReference type="NCBI Taxonomy" id="167791"/>
    <lineage>
        <taxon>Eukaryota</taxon>
        <taxon>Viridiplantae</taxon>
        <taxon>Streptophyta</taxon>
        <taxon>Embryophyta</taxon>
        <taxon>Tracheophyta</taxon>
        <taxon>Spermatophyta</taxon>
        <taxon>Magnoliopsida</taxon>
        <taxon>eudicotyledons</taxon>
        <taxon>Gunneridae</taxon>
        <taxon>Pentapetalae</taxon>
        <taxon>rosids</taxon>
        <taxon>fabids</taxon>
        <taxon>Fabales</taxon>
        <taxon>Fabaceae</taxon>
        <taxon>Cercidoideae</taxon>
        <taxon>Cercideae</taxon>
        <taxon>Bauhiniinae</taxon>
        <taxon>Bauhinia</taxon>
    </lineage>
</organism>
<protein>
    <submittedName>
        <fullName evidence="1">Uncharacterized protein</fullName>
    </submittedName>
</protein>
<gene>
    <name evidence="1" type="ORF">L6164_035140</name>
</gene>
<dbReference type="EMBL" id="CM039438">
    <property type="protein sequence ID" value="KAI4301904.1"/>
    <property type="molecule type" value="Genomic_DNA"/>
</dbReference>
<reference evidence="1 2" key="1">
    <citation type="journal article" date="2022" name="DNA Res.">
        <title>Chromosomal-level genome assembly of the orchid tree Bauhinia variegata (Leguminosae; Cercidoideae) supports the allotetraploid origin hypothesis of Bauhinia.</title>
        <authorList>
            <person name="Zhong Y."/>
            <person name="Chen Y."/>
            <person name="Zheng D."/>
            <person name="Pang J."/>
            <person name="Liu Y."/>
            <person name="Luo S."/>
            <person name="Meng S."/>
            <person name="Qian L."/>
            <person name="Wei D."/>
            <person name="Dai S."/>
            <person name="Zhou R."/>
        </authorList>
    </citation>
    <scope>NUCLEOTIDE SEQUENCE [LARGE SCALE GENOMIC DNA]</scope>
    <source>
        <strain evidence="1">BV-YZ2020</strain>
    </source>
</reference>
<evidence type="ECO:0000313" key="2">
    <source>
        <dbReference type="Proteomes" id="UP000828941"/>
    </source>
</evidence>
<comment type="caution">
    <text evidence="1">The sequence shown here is derived from an EMBL/GenBank/DDBJ whole genome shotgun (WGS) entry which is preliminary data.</text>
</comment>
<dbReference type="Proteomes" id="UP000828941">
    <property type="component" value="Chromosome 13"/>
</dbReference>
<proteinExistence type="predicted"/>
<name>A0ACB9KXP4_BAUVA</name>
<sequence>MADSTKQSEQKTRAYDPYQDLNVPIQKLYDLPTAPRTPLCLRGRQTPPLVGRKSPVLHRLRLLVRRNLGWR</sequence>
<accession>A0ACB9KXP4</accession>
<keyword evidence="2" id="KW-1185">Reference proteome</keyword>
<evidence type="ECO:0000313" key="1">
    <source>
        <dbReference type="EMBL" id="KAI4301904.1"/>
    </source>
</evidence>